<dbReference type="AlphaFoldDB" id="A0A9W6HWV5"/>
<comment type="caution">
    <text evidence="1">The sequence shown here is derived from an EMBL/GenBank/DDBJ whole genome shotgun (WGS) entry which is preliminary data.</text>
</comment>
<reference evidence="1" key="1">
    <citation type="journal article" date="2014" name="Int. J. Syst. Evol. Microbiol.">
        <title>Complete genome sequence of Corynebacterium casei LMG S-19264T (=DSM 44701T), isolated from a smear-ripened cheese.</title>
        <authorList>
            <consortium name="US DOE Joint Genome Institute (JGI-PGF)"/>
            <person name="Walter F."/>
            <person name="Albersmeier A."/>
            <person name="Kalinowski J."/>
            <person name="Ruckert C."/>
        </authorList>
    </citation>
    <scope>NUCLEOTIDE SEQUENCE</scope>
    <source>
        <strain evidence="1">VKM Ac-2007</strain>
    </source>
</reference>
<dbReference type="EMBL" id="BSEV01000001">
    <property type="protein sequence ID" value="GLK07488.1"/>
    <property type="molecule type" value="Genomic_DNA"/>
</dbReference>
<evidence type="ECO:0000313" key="1">
    <source>
        <dbReference type="EMBL" id="GLK07488.1"/>
    </source>
</evidence>
<evidence type="ECO:0000313" key="2">
    <source>
        <dbReference type="Proteomes" id="UP001143474"/>
    </source>
</evidence>
<name>A0A9W6HWV5_9ACTN</name>
<proteinExistence type="predicted"/>
<organism evidence="1 2">
    <name type="scientific">Streptosporangium carneum</name>
    <dbReference type="NCBI Taxonomy" id="47481"/>
    <lineage>
        <taxon>Bacteria</taxon>
        <taxon>Bacillati</taxon>
        <taxon>Actinomycetota</taxon>
        <taxon>Actinomycetes</taxon>
        <taxon>Streptosporangiales</taxon>
        <taxon>Streptosporangiaceae</taxon>
        <taxon>Streptosporangium</taxon>
    </lineage>
</organism>
<accession>A0A9W6HWV5</accession>
<gene>
    <name evidence="1" type="ORF">GCM10017600_08930</name>
</gene>
<reference evidence="1" key="2">
    <citation type="submission" date="2023-01" db="EMBL/GenBank/DDBJ databases">
        <authorList>
            <person name="Sun Q."/>
            <person name="Evtushenko L."/>
        </authorList>
    </citation>
    <scope>NUCLEOTIDE SEQUENCE</scope>
    <source>
        <strain evidence="1">VKM Ac-2007</strain>
    </source>
</reference>
<dbReference type="Proteomes" id="UP001143474">
    <property type="component" value="Unassembled WGS sequence"/>
</dbReference>
<keyword evidence="2" id="KW-1185">Reference proteome</keyword>
<protein>
    <submittedName>
        <fullName evidence="1">Uncharacterized protein</fullName>
    </submittedName>
</protein>
<sequence>MGIFMPAVLRIEAYEVRHARNVVAVLRRPGLSEENAVTDTDVVYLRQALPVLVAYTRQVVMQMDLERLHCAAEEARLPAEQVAFLTAVRTFQRTVRGLEVDEGALV</sequence>